<feature type="transmembrane region" description="Helical" evidence="6">
    <location>
        <begin position="117"/>
        <end position="135"/>
    </location>
</feature>
<comment type="subcellular location">
    <subcellularLocation>
        <location evidence="1">Cell membrane</location>
        <topology evidence="1">Multi-pass membrane protein</topology>
    </subcellularLocation>
</comment>
<reference evidence="7 8" key="1">
    <citation type="submission" date="2020-02" db="EMBL/GenBank/DDBJ databases">
        <title>Draft genome sequence of Limisphaera ngatamarikiensis NGM72.4T, a thermophilic Verrucomicrobia grouped in subdivision 3.</title>
        <authorList>
            <person name="Carere C.R."/>
            <person name="Steen J."/>
            <person name="Hugenholtz P."/>
            <person name="Stott M.B."/>
        </authorList>
    </citation>
    <scope>NUCLEOTIDE SEQUENCE [LARGE SCALE GENOMIC DNA]</scope>
    <source>
        <strain evidence="7 8">NGM72.4</strain>
    </source>
</reference>
<feature type="transmembrane region" description="Helical" evidence="6">
    <location>
        <begin position="352"/>
        <end position="372"/>
    </location>
</feature>
<dbReference type="AlphaFoldDB" id="A0A6M1RM28"/>
<feature type="transmembrane region" description="Helical" evidence="6">
    <location>
        <begin position="167"/>
        <end position="187"/>
    </location>
</feature>
<dbReference type="EMBL" id="JAAKYA010000029">
    <property type="protein sequence ID" value="NGO38723.1"/>
    <property type="molecule type" value="Genomic_DNA"/>
</dbReference>
<evidence type="ECO:0000313" key="7">
    <source>
        <dbReference type="EMBL" id="NGO38723.1"/>
    </source>
</evidence>
<evidence type="ECO:0000256" key="4">
    <source>
        <dbReference type="ARBA" id="ARBA00022989"/>
    </source>
</evidence>
<comment type="caution">
    <text evidence="7">The sequence shown here is derived from an EMBL/GenBank/DDBJ whole genome shotgun (WGS) entry which is preliminary data.</text>
</comment>
<feature type="transmembrane region" description="Helical" evidence="6">
    <location>
        <begin position="315"/>
        <end position="332"/>
    </location>
</feature>
<dbReference type="InterPro" id="IPR051679">
    <property type="entry name" value="DASS-Related_Transporters"/>
</dbReference>
<protein>
    <submittedName>
        <fullName evidence="7">YfcC family protein</fullName>
    </submittedName>
</protein>
<keyword evidence="8" id="KW-1185">Reference proteome</keyword>
<dbReference type="PANTHER" id="PTHR43652:SF6">
    <property type="entry name" value="ARGININE REPRESSOR"/>
    <property type="match status" value="1"/>
</dbReference>
<evidence type="ECO:0000313" key="8">
    <source>
        <dbReference type="Proteomes" id="UP000477311"/>
    </source>
</evidence>
<keyword evidence="4 6" id="KW-1133">Transmembrane helix</keyword>
<feature type="transmembrane region" description="Helical" evidence="6">
    <location>
        <begin position="284"/>
        <end position="303"/>
    </location>
</feature>
<proteinExistence type="predicted"/>
<evidence type="ECO:0000256" key="5">
    <source>
        <dbReference type="ARBA" id="ARBA00023136"/>
    </source>
</evidence>
<dbReference type="Pfam" id="PF03606">
    <property type="entry name" value="DcuC"/>
    <property type="match status" value="1"/>
</dbReference>
<evidence type="ECO:0000256" key="1">
    <source>
        <dbReference type="ARBA" id="ARBA00004651"/>
    </source>
</evidence>
<feature type="transmembrane region" description="Helical" evidence="6">
    <location>
        <begin position="75"/>
        <end position="96"/>
    </location>
</feature>
<evidence type="ECO:0000256" key="3">
    <source>
        <dbReference type="ARBA" id="ARBA00022692"/>
    </source>
</evidence>
<dbReference type="Proteomes" id="UP000477311">
    <property type="component" value="Unassembled WGS sequence"/>
</dbReference>
<organism evidence="7 8">
    <name type="scientific">Limisphaera ngatamarikiensis</name>
    <dbReference type="NCBI Taxonomy" id="1324935"/>
    <lineage>
        <taxon>Bacteria</taxon>
        <taxon>Pseudomonadati</taxon>
        <taxon>Verrucomicrobiota</taxon>
        <taxon>Verrucomicrobiia</taxon>
        <taxon>Limisphaerales</taxon>
        <taxon>Limisphaeraceae</taxon>
        <taxon>Limisphaera</taxon>
    </lineage>
</organism>
<feature type="transmembrane region" description="Helical" evidence="6">
    <location>
        <begin position="413"/>
        <end position="430"/>
    </location>
</feature>
<evidence type="ECO:0000256" key="2">
    <source>
        <dbReference type="ARBA" id="ARBA00022475"/>
    </source>
</evidence>
<feature type="transmembrane region" description="Helical" evidence="6">
    <location>
        <begin position="442"/>
        <end position="462"/>
    </location>
</feature>
<evidence type="ECO:0000256" key="6">
    <source>
        <dbReference type="SAM" id="Phobius"/>
    </source>
</evidence>
<dbReference type="PANTHER" id="PTHR43652">
    <property type="entry name" value="BASIC AMINO ACID ANTIPORTER YFCC-RELATED"/>
    <property type="match status" value="1"/>
</dbReference>
<feature type="transmembrane region" description="Helical" evidence="6">
    <location>
        <begin position="12"/>
        <end position="32"/>
    </location>
</feature>
<feature type="transmembrane region" description="Helical" evidence="6">
    <location>
        <begin position="257"/>
        <end position="278"/>
    </location>
</feature>
<sequence length="463" mass="48688">MASGFSFRLQVPHTLVLLFWIMGLAWAATWVLPQGRFETVVNERGRPMVVPGTYQPVAEPVRLMPWVLFTVVPRALADAQAIIFFLLIVGGALSVIRATGALDAAMHRVLRSMGNRPRAFVAGATVLFAAVSATLGCSTEYIPLTGLLVGLCAGMRLDAVTACGVMVGGYCIGYGAALMNPYTVIVAQEIAGLPPTSGLAYRLAWFIPFVAVGVGEVWRHVRQAGGLNPGRSEDCVRPADLVGAADVPVLTVRHGMVLGMVGLVLVAMVWGITVRGWYLVELGALWLGVAAVGGLVGGLGMNGTAQRFAQGAGDLASVALMVGFARSIALLMEEGQVLHTVVHGFSRPLEGLPPVVAAVGMLGVQTVINLFIPSGSGQAYATMPIMAPLADVLGLERQVAVLAYQYGDGFSNLLIPTNIVLMAILGMAGVSYERWVRFAAPLLLKLTGLAVVALAVAVWTGYR</sequence>
<accession>A0A6M1RM28</accession>
<name>A0A6M1RM28_9BACT</name>
<keyword evidence="2" id="KW-1003">Cell membrane</keyword>
<feature type="transmembrane region" description="Helical" evidence="6">
    <location>
        <begin position="199"/>
        <end position="218"/>
    </location>
</feature>
<dbReference type="GO" id="GO:0005886">
    <property type="term" value="C:plasma membrane"/>
    <property type="evidence" value="ECO:0007669"/>
    <property type="project" value="UniProtKB-SubCell"/>
</dbReference>
<keyword evidence="3 6" id="KW-0812">Transmembrane</keyword>
<dbReference type="InterPro" id="IPR018385">
    <property type="entry name" value="C4_dicarb_anaerob_car-like"/>
</dbReference>
<keyword evidence="5 6" id="KW-0472">Membrane</keyword>
<gene>
    <name evidence="7" type="ORF">G4L39_04850</name>
</gene>